<dbReference type="EMBL" id="DYWV01000163">
    <property type="protein sequence ID" value="HJF40238.1"/>
    <property type="molecule type" value="Genomic_DNA"/>
</dbReference>
<dbReference type="AlphaFoldDB" id="A0A921KIG3"/>
<reference evidence="1" key="2">
    <citation type="submission" date="2021-09" db="EMBL/GenBank/DDBJ databases">
        <authorList>
            <person name="Gilroy R."/>
        </authorList>
    </citation>
    <scope>NUCLEOTIDE SEQUENCE</scope>
    <source>
        <strain evidence="1">CHK193-16274</strain>
    </source>
</reference>
<dbReference type="Proteomes" id="UP000749320">
    <property type="component" value="Unassembled WGS sequence"/>
</dbReference>
<evidence type="ECO:0000313" key="1">
    <source>
        <dbReference type="EMBL" id="HJF40238.1"/>
    </source>
</evidence>
<evidence type="ECO:0008006" key="3">
    <source>
        <dbReference type="Google" id="ProtNLM"/>
    </source>
</evidence>
<protein>
    <recommendedName>
        <fullName evidence="3">Tetratricopeptide repeat protein</fullName>
    </recommendedName>
</protein>
<proteinExistence type="predicted"/>
<reference evidence="1" key="1">
    <citation type="journal article" date="2021" name="PeerJ">
        <title>Extensive microbial diversity within the chicken gut microbiome revealed by metagenomics and culture.</title>
        <authorList>
            <person name="Gilroy R."/>
            <person name="Ravi A."/>
            <person name="Getino M."/>
            <person name="Pursley I."/>
            <person name="Horton D.L."/>
            <person name="Alikhan N.F."/>
            <person name="Baker D."/>
            <person name="Gharbi K."/>
            <person name="Hall N."/>
            <person name="Watson M."/>
            <person name="Adriaenssens E.M."/>
            <person name="Foster-Nyarko E."/>
            <person name="Jarju S."/>
            <person name="Secka A."/>
            <person name="Antonio M."/>
            <person name="Oren A."/>
            <person name="Chaudhuri R.R."/>
            <person name="La Ragione R."/>
            <person name="Hildebrand F."/>
            <person name="Pallen M.J."/>
        </authorList>
    </citation>
    <scope>NUCLEOTIDE SEQUENCE</scope>
    <source>
        <strain evidence="1">CHK193-16274</strain>
    </source>
</reference>
<name>A0A921KIG3_9FIRM</name>
<evidence type="ECO:0000313" key="2">
    <source>
        <dbReference type="Proteomes" id="UP000749320"/>
    </source>
</evidence>
<dbReference type="RefSeq" id="WP_191376276.1">
    <property type="nucleotide sequence ID" value="NZ_CAJFOD010000088.1"/>
</dbReference>
<gene>
    <name evidence="1" type="ORF">K8V91_04870</name>
</gene>
<organism evidence="1 2">
    <name type="scientific">Thomasclavelia spiroformis</name>
    <dbReference type="NCBI Taxonomy" id="29348"/>
    <lineage>
        <taxon>Bacteria</taxon>
        <taxon>Bacillati</taxon>
        <taxon>Bacillota</taxon>
        <taxon>Erysipelotrichia</taxon>
        <taxon>Erysipelotrichales</taxon>
        <taxon>Coprobacillaceae</taxon>
        <taxon>Thomasclavelia</taxon>
    </lineage>
</organism>
<accession>A0A921KIG3</accession>
<sequence>MVWVLVVIVLLIIWLAVLKKRIFTKVYHYLNVEDYDNFFKCVDSRLARMMIPIYMREYYKLNAYIKMDDYQNVTKQFNYLMKLNPNSYQLNSILISGFNYYCYQNDKKKCRKILDKMKEVFDEQRYFKYQRHFDILMNNVTNYIDEIESEIKKHRGKKRGYLEYLLAKSYQSKNNKSKYNEYLNQSMKDYQISKEQFEKNITVM</sequence>
<comment type="caution">
    <text evidence="1">The sequence shown here is derived from an EMBL/GenBank/DDBJ whole genome shotgun (WGS) entry which is preliminary data.</text>
</comment>